<feature type="domain" description="IFT81 calponin homology" evidence="1">
    <location>
        <begin position="2"/>
        <end position="68"/>
    </location>
</feature>
<reference evidence="2 3" key="1">
    <citation type="submission" date="2015-04" db="EMBL/GenBank/DDBJ databases">
        <title>Draft genome of the roundworm Trichinella nativa.</title>
        <authorList>
            <person name="Mitreva M."/>
        </authorList>
    </citation>
    <scope>NUCLEOTIDE SEQUENCE [LARGE SCALE GENOMIC DNA]</scope>
    <source>
        <strain evidence="2 3">ISS45</strain>
    </source>
</reference>
<dbReference type="AlphaFoldDB" id="A0A1Y3EBC1"/>
<organism evidence="2 3">
    <name type="scientific">Trichinella nativa</name>
    <dbReference type="NCBI Taxonomy" id="6335"/>
    <lineage>
        <taxon>Eukaryota</taxon>
        <taxon>Metazoa</taxon>
        <taxon>Ecdysozoa</taxon>
        <taxon>Nematoda</taxon>
        <taxon>Enoplea</taxon>
        <taxon>Dorylaimia</taxon>
        <taxon>Trichinellida</taxon>
        <taxon>Trichinellidae</taxon>
        <taxon>Trichinella</taxon>
    </lineage>
</organism>
<dbReference type="InterPro" id="IPR043016">
    <property type="entry name" value="IFT81_N_sf"/>
</dbReference>
<dbReference type="Gene3D" id="1.10.418.70">
    <property type="entry name" value="Intraflagellar transport protein 81, N-terminal domain"/>
    <property type="match status" value="1"/>
</dbReference>
<dbReference type="InterPro" id="IPR041146">
    <property type="entry name" value="IFT81_CH"/>
</dbReference>
<name>A0A1Y3EBC1_9BILA</name>
<comment type="caution">
    <text evidence="2">The sequence shown here is derived from an EMBL/GenBank/DDBJ whole genome shotgun (WGS) entry which is preliminary data.</text>
</comment>
<dbReference type="EMBL" id="LVZM01017623">
    <property type="protein sequence ID" value="OUC42295.1"/>
    <property type="molecule type" value="Genomic_DNA"/>
</dbReference>
<accession>A0A1Y3EBC1</accession>
<dbReference type="Pfam" id="PF18383">
    <property type="entry name" value="IFT81_CH"/>
    <property type="match status" value="1"/>
</dbReference>
<gene>
    <name evidence="2" type="ORF">D917_03078</name>
</gene>
<evidence type="ECO:0000259" key="1">
    <source>
        <dbReference type="Pfam" id="PF18383"/>
    </source>
</evidence>
<sequence>MEEMKFVISELNRPPYNQTLSLVELDALEPLQLLQLLSDTLCLLAKENVVEARRSEAADCDGSIVACIGMDDFVKICIFYGKVCFTSWMAFYENIFKPTLKEYLVSTGVFVINNTHIQYEYSMSIISIYV</sequence>
<protein>
    <recommendedName>
        <fullName evidence="1">IFT81 calponin homology domain-containing protein</fullName>
    </recommendedName>
</protein>
<evidence type="ECO:0000313" key="3">
    <source>
        <dbReference type="Proteomes" id="UP000243006"/>
    </source>
</evidence>
<evidence type="ECO:0000313" key="2">
    <source>
        <dbReference type="EMBL" id="OUC42295.1"/>
    </source>
</evidence>
<dbReference type="Proteomes" id="UP000243006">
    <property type="component" value="Unassembled WGS sequence"/>
</dbReference>
<proteinExistence type="predicted"/>